<dbReference type="EMBL" id="VLKY01000007">
    <property type="protein sequence ID" value="TWI53826.1"/>
    <property type="molecule type" value="Genomic_DNA"/>
</dbReference>
<evidence type="ECO:0000313" key="3">
    <source>
        <dbReference type="Proteomes" id="UP000316905"/>
    </source>
</evidence>
<comment type="caution">
    <text evidence="2">The sequence shown here is derived from an EMBL/GenBank/DDBJ whole genome shotgun (WGS) entry which is preliminary data.</text>
</comment>
<feature type="domain" description="KilA-N" evidence="1">
    <location>
        <begin position="14"/>
        <end position="117"/>
    </location>
</feature>
<dbReference type="AlphaFoldDB" id="A0A562QCS7"/>
<accession>A0A562QCS7</accession>
<dbReference type="OrthoDB" id="6966367at2"/>
<dbReference type="RefSeq" id="WP_145142015.1">
    <property type="nucleotide sequence ID" value="NZ_VLKY01000007.1"/>
</dbReference>
<keyword evidence="3" id="KW-1185">Reference proteome</keyword>
<dbReference type="Proteomes" id="UP000316905">
    <property type="component" value="Unassembled WGS sequence"/>
</dbReference>
<evidence type="ECO:0000313" key="2">
    <source>
        <dbReference type="EMBL" id="TWI53826.1"/>
    </source>
</evidence>
<sequence>MSEESKTTNEARAVIDTLKAHYKTVIQLQTGNGYVNMTEAANAYGKDIQEFLNLPTTNQHLQTIAKLGPDRTLVETKGNNGKPSAFITWGHPSLAPLLLRWLDPDKAALYDLIMHQILIGSASITLAGQQRDFLKLFHQQ</sequence>
<dbReference type="InterPro" id="IPR018004">
    <property type="entry name" value="KilA/APSES_HTH"/>
</dbReference>
<name>A0A562QCS7_9PSED</name>
<gene>
    <name evidence="2" type="ORF">IQ22_02436</name>
</gene>
<evidence type="ECO:0000259" key="1">
    <source>
        <dbReference type="PROSITE" id="PS51301"/>
    </source>
</evidence>
<reference evidence="2 3" key="1">
    <citation type="journal article" date="2015" name="Stand. Genomic Sci.">
        <title>Genomic Encyclopedia of Bacterial and Archaeal Type Strains, Phase III: the genomes of soil and plant-associated and newly described type strains.</title>
        <authorList>
            <person name="Whitman W.B."/>
            <person name="Woyke T."/>
            <person name="Klenk H.P."/>
            <person name="Zhou Y."/>
            <person name="Lilburn T.G."/>
            <person name="Beck B.J."/>
            <person name="De Vos P."/>
            <person name="Vandamme P."/>
            <person name="Eisen J.A."/>
            <person name="Garrity G."/>
            <person name="Hugenholtz P."/>
            <person name="Kyrpides N.C."/>
        </authorList>
    </citation>
    <scope>NUCLEOTIDE SEQUENCE [LARGE SCALE GENOMIC DNA]</scope>
    <source>
        <strain evidence="2 3">CGMCC 1.6858</strain>
    </source>
</reference>
<dbReference type="Pfam" id="PF04383">
    <property type="entry name" value="KilA-N"/>
    <property type="match status" value="1"/>
</dbReference>
<proteinExistence type="predicted"/>
<protein>
    <submittedName>
        <fullName evidence="2">KilA domain-containing protein</fullName>
    </submittedName>
</protein>
<dbReference type="InterPro" id="IPR017880">
    <property type="entry name" value="KilA_N"/>
</dbReference>
<organism evidence="2 3">
    <name type="scientific">Pseudomonas duriflava</name>
    <dbReference type="NCBI Taxonomy" id="459528"/>
    <lineage>
        <taxon>Bacteria</taxon>
        <taxon>Pseudomonadati</taxon>
        <taxon>Pseudomonadota</taxon>
        <taxon>Gammaproteobacteria</taxon>
        <taxon>Pseudomonadales</taxon>
        <taxon>Pseudomonadaceae</taxon>
        <taxon>Pseudomonas</taxon>
    </lineage>
</organism>
<dbReference type="PROSITE" id="PS51301">
    <property type="entry name" value="KILA_N"/>
    <property type="match status" value="1"/>
</dbReference>